<reference evidence="1 2" key="1">
    <citation type="submission" date="2018-06" db="EMBL/GenBank/DDBJ databases">
        <title>Genomic Encyclopedia of Type Strains, Phase III (KMG-III): the genomes of soil and plant-associated and newly described type strains.</title>
        <authorList>
            <person name="Whitman W."/>
        </authorList>
    </citation>
    <scope>NUCLEOTIDE SEQUENCE [LARGE SCALE GENOMIC DNA]</scope>
    <source>
        <strain evidence="1 2">LMG 23644</strain>
    </source>
</reference>
<organism evidence="1 2">
    <name type="scientific">Paraburkholderia bryophila</name>
    <dbReference type="NCBI Taxonomy" id="420952"/>
    <lineage>
        <taxon>Bacteria</taxon>
        <taxon>Pseudomonadati</taxon>
        <taxon>Pseudomonadota</taxon>
        <taxon>Betaproteobacteria</taxon>
        <taxon>Burkholderiales</taxon>
        <taxon>Burkholderiaceae</taxon>
        <taxon>Paraburkholderia</taxon>
    </lineage>
</organism>
<evidence type="ECO:0000313" key="1">
    <source>
        <dbReference type="EMBL" id="RAS29755.1"/>
    </source>
</evidence>
<protein>
    <submittedName>
        <fullName evidence="1">Uncharacterized protein</fullName>
    </submittedName>
</protein>
<gene>
    <name evidence="1" type="ORF">BX591_11030</name>
</gene>
<accession>A0A329CF83</accession>
<dbReference type="EMBL" id="QLTK01000010">
    <property type="protein sequence ID" value="RAS29755.1"/>
    <property type="molecule type" value="Genomic_DNA"/>
</dbReference>
<dbReference type="Proteomes" id="UP000248918">
    <property type="component" value="Unassembled WGS sequence"/>
</dbReference>
<dbReference type="RefSeq" id="WP_146749776.1">
    <property type="nucleotide sequence ID" value="NZ_CADFFP010000007.1"/>
</dbReference>
<dbReference type="AlphaFoldDB" id="A0A329CF83"/>
<comment type="caution">
    <text evidence="1">The sequence shown here is derived from an EMBL/GenBank/DDBJ whole genome shotgun (WGS) entry which is preliminary data.</text>
</comment>
<name>A0A329CF83_9BURK</name>
<dbReference type="OrthoDB" id="8961589at2"/>
<proteinExistence type="predicted"/>
<sequence length="101" mass="11144">MSILFVSCRGLKKLDGVVGADFDGLGREDVIDISAEPEWAPLTEGLVIGAVYAFQEDQWFSVARNTMAFNEQLEKLAYLVRYDFRRSDADEPGAVPGVVSI</sequence>
<evidence type="ECO:0000313" key="2">
    <source>
        <dbReference type="Proteomes" id="UP000248918"/>
    </source>
</evidence>